<reference evidence="2" key="1">
    <citation type="journal article" date="2017" name="Plant J.">
        <title>The pomegranate (Punica granatum L.) genome and the genomics of punicalagin biosynthesis.</title>
        <authorList>
            <person name="Qin G."/>
            <person name="Xu C."/>
            <person name="Ming R."/>
            <person name="Tang H."/>
            <person name="Guyot R."/>
            <person name="Kramer E.M."/>
            <person name="Hu Y."/>
            <person name="Yi X."/>
            <person name="Qi Y."/>
            <person name="Xu X."/>
            <person name="Gao Z."/>
            <person name="Pan H."/>
            <person name="Jian J."/>
            <person name="Tian Y."/>
            <person name="Yue Z."/>
            <person name="Xu Y."/>
        </authorList>
    </citation>
    <scope>NUCLEOTIDE SEQUENCE [LARGE SCALE GENOMIC DNA]</scope>
    <source>
        <strain evidence="2">cv. Dabenzi</strain>
    </source>
</reference>
<dbReference type="EMBL" id="MTKT01000527">
    <property type="protein sequence ID" value="OWM90901.1"/>
    <property type="molecule type" value="Genomic_DNA"/>
</dbReference>
<dbReference type="Proteomes" id="UP000197138">
    <property type="component" value="Unassembled WGS sequence"/>
</dbReference>
<evidence type="ECO:0000313" key="1">
    <source>
        <dbReference type="EMBL" id="OWM90901.1"/>
    </source>
</evidence>
<comment type="caution">
    <text evidence="1">The sequence shown here is derived from an EMBL/GenBank/DDBJ whole genome shotgun (WGS) entry which is preliminary data.</text>
</comment>
<dbReference type="AlphaFoldDB" id="A0A218Y259"/>
<name>A0A218Y259_PUNGR</name>
<organism evidence="1 2">
    <name type="scientific">Punica granatum</name>
    <name type="common">Pomegranate</name>
    <dbReference type="NCBI Taxonomy" id="22663"/>
    <lineage>
        <taxon>Eukaryota</taxon>
        <taxon>Viridiplantae</taxon>
        <taxon>Streptophyta</taxon>
        <taxon>Embryophyta</taxon>
        <taxon>Tracheophyta</taxon>
        <taxon>Spermatophyta</taxon>
        <taxon>Magnoliopsida</taxon>
        <taxon>eudicotyledons</taxon>
        <taxon>Gunneridae</taxon>
        <taxon>Pentapetalae</taxon>
        <taxon>rosids</taxon>
        <taxon>malvids</taxon>
        <taxon>Myrtales</taxon>
        <taxon>Lythraceae</taxon>
        <taxon>Punica</taxon>
    </lineage>
</organism>
<proteinExistence type="predicted"/>
<evidence type="ECO:0000313" key="2">
    <source>
        <dbReference type="Proteomes" id="UP000197138"/>
    </source>
</evidence>
<sequence>MTSGTFLRLLETWLGLLRLDLRVRLDPPSSLDALMLVFGRGHDISQSLPSILNARLLMFDKGQWVGLHPERS</sequence>
<protein>
    <submittedName>
        <fullName evidence="1">Uncharacterized protein</fullName>
    </submittedName>
</protein>
<gene>
    <name evidence="1" type="ORF">CDL15_Pgr027388</name>
</gene>
<accession>A0A218Y259</accession>